<sequence length="676" mass="72378">MDPSGVTRAARLTALAALCLVTVVLLLPAAISVSTGGAVPEFFGQFGEWLWPAVGVMVLVAVGLVVWERVRGHETSSRTAALGRVESRVKALLASSLAAQTQIKLGVVRQPRLHVRVAGEEVSSPDLEAVYDRLGHTMVLIGPVGSGRSTLLRELCLVLVERARNDPQAPIPVVVDLATWRAYGTRKPTEFTAWLLREMNRRYGISRSAGTIWLRRGRVAVLIDGLDEVPRVDRAHCESELAPFASVVCSTGPIENLPSVFVEPLSRGQVLEYIASVSPRLDSLESALTPAIWDQLDSPLALNLVALTHLDKQVDTIGTDFVGSFVVERLSGQRGAGPTIRALKFLARLDRPDLGAPVHMPHRREWLPLLPTRPLWLLFVRAVPAAYAGGVCAVAFMTGLRLGLWPALVFVVASSALLVLVNKLPHVFHPPGRAHGIITAALAFLAGVLGGLLVGLVGLWLGGIGMPWPYFVAYVFVVVASFFLALGFVPGDAPVPWAAMIAAAPGVSMIWTGPHTVLMGMGIGFSAGVAGGVFAAAVGRVWRTVRTAQHQRMRVGRPWWVQPAVPLLGAVGLLGGLGTSGSWGTALGVALGLLVTPTAARDYVWPFDAFAEAAAEGITRPLSLGELSFRRTALLHLAQDRLLLTRVDGEYRFAHVALRDHLASCDPTALVRATRR</sequence>
<feature type="transmembrane region" description="Helical" evidence="1">
    <location>
        <begin position="48"/>
        <end position="67"/>
    </location>
</feature>
<dbReference type="EMBL" id="FOFR01000003">
    <property type="protein sequence ID" value="SEQ47635.1"/>
    <property type="molecule type" value="Genomic_DNA"/>
</dbReference>
<dbReference type="Gene3D" id="3.40.50.300">
    <property type="entry name" value="P-loop containing nucleotide triphosphate hydrolases"/>
    <property type="match status" value="1"/>
</dbReference>
<dbReference type="AlphaFoldDB" id="A0A1H9GBT9"/>
<dbReference type="InterPro" id="IPR027417">
    <property type="entry name" value="P-loop_NTPase"/>
</dbReference>
<evidence type="ECO:0000313" key="3">
    <source>
        <dbReference type="Proteomes" id="UP000199352"/>
    </source>
</evidence>
<feature type="transmembrane region" description="Helical" evidence="1">
    <location>
        <begin position="403"/>
        <end position="424"/>
    </location>
</feature>
<dbReference type="STRING" id="402600.SAMN05216188_103157"/>
<organism evidence="2 3">
    <name type="scientific">Lentzea xinjiangensis</name>
    <dbReference type="NCBI Taxonomy" id="402600"/>
    <lineage>
        <taxon>Bacteria</taxon>
        <taxon>Bacillati</taxon>
        <taxon>Actinomycetota</taxon>
        <taxon>Actinomycetes</taxon>
        <taxon>Pseudonocardiales</taxon>
        <taxon>Pseudonocardiaceae</taxon>
        <taxon>Lentzea</taxon>
    </lineage>
</organism>
<feature type="transmembrane region" description="Helical" evidence="1">
    <location>
        <begin position="559"/>
        <end position="577"/>
    </location>
</feature>
<keyword evidence="3" id="KW-1185">Reference proteome</keyword>
<keyword evidence="1" id="KW-0812">Transmembrane</keyword>
<feature type="transmembrane region" description="Helical" evidence="1">
    <location>
        <begin position="517"/>
        <end position="538"/>
    </location>
</feature>
<feature type="transmembrane region" description="Helical" evidence="1">
    <location>
        <begin position="468"/>
        <end position="488"/>
    </location>
</feature>
<feature type="transmembrane region" description="Helical" evidence="1">
    <location>
        <begin position="495"/>
        <end position="511"/>
    </location>
</feature>
<protein>
    <recommendedName>
        <fullName evidence="4">NACHT domain-containing protein</fullName>
    </recommendedName>
</protein>
<dbReference type="SUPFAM" id="SSF52540">
    <property type="entry name" value="P-loop containing nucleoside triphosphate hydrolases"/>
    <property type="match status" value="1"/>
</dbReference>
<accession>A0A1H9GBT9</accession>
<gene>
    <name evidence="2" type="ORF">SAMN05216188_103157</name>
</gene>
<feature type="transmembrane region" description="Helical" evidence="1">
    <location>
        <begin position="375"/>
        <end position="397"/>
    </location>
</feature>
<feature type="transmembrane region" description="Helical" evidence="1">
    <location>
        <begin position="436"/>
        <end position="462"/>
    </location>
</feature>
<keyword evidence="1" id="KW-0472">Membrane</keyword>
<reference evidence="3" key="1">
    <citation type="submission" date="2016-10" db="EMBL/GenBank/DDBJ databases">
        <authorList>
            <person name="Varghese N."/>
            <person name="Submissions S."/>
        </authorList>
    </citation>
    <scope>NUCLEOTIDE SEQUENCE [LARGE SCALE GENOMIC DNA]</scope>
    <source>
        <strain evidence="3">CGMCC 4.3525</strain>
    </source>
</reference>
<proteinExistence type="predicted"/>
<evidence type="ECO:0000256" key="1">
    <source>
        <dbReference type="SAM" id="Phobius"/>
    </source>
</evidence>
<keyword evidence="1" id="KW-1133">Transmembrane helix</keyword>
<evidence type="ECO:0000313" key="2">
    <source>
        <dbReference type="EMBL" id="SEQ47635.1"/>
    </source>
</evidence>
<name>A0A1H9GBT9_9PSEU</name>
<evidence type="ECO:0008006" key="4">
    <source>
        <dbReference type="Google" id="ProtNLM"/>
    </source>
</evidence>
<dbReference type="Proteomes" id="UP000199352">
    <property type="component" value="Unassembled WGS sequence"/>
</dbReference>